<evidence type="ECO:0000256" key="5">
    <source>
        <dbReference type="ARBA" id="ARBA00022927"/>
    </source>
</evidence>
<feature type="transmembrane region" description="Helical" evidence="10">
    <location>
        <begin position="130"/>
        <end position="155"/>
    </location>
</feature>
<evidence type="ECO:0000256" key="3">
    <source>
        <dbReference type="ARBA" id="ARBA00022475"/>
    </source>
</evidence>
<keyword evidence="4 9" id="KW-0812">Transmembrane</keyword>
<dbReference type="InterPro" id="IPR047196">
    <property type="entry name" value="YidC_ALB_C"/>
</dbReference>
<comment type="caution">
    <text evidence="12">The sequence shown here is derived from an EMBL/GenBank/DDBJ whole genome shotgun (WGS) entry which is preliminary data.</text>
</comment>
<evidence type="ECO:0000256" key="7">
    <source>
        <dbReference type="ARBA" id="ARBA00023136"/>
    </source>
</evidence>
<keyword evidence="3" id="KW-1003">Cell membrane</keyword>
<dbReference type="EMBL" id="LGCI01000005">
    <property type="protein sequence ID" value="KOY83145.1"/>
    <property type="molecule type" value="Genomic_DNA"/>
</dbReference>
<evidence type="ECO:0000256" key="8">
    <source>
        <dbReference type="ARBA" id="ARBA00023186"/>
    </source>
</evidence>
<evidence type="ECO:0000256" key="10">
    <source>
        <dbReference type="SAM" id="Phobius"/>
    </source>
</evidence>
<dbReference type="InterPro" id="IPR001708">
    <property type="entry name" value="YidC/ALB3/OXA1/COX18"/>
</dbReference>
<evidence type="ECO:0000313" key="13">
    <source>
        <dbReference type="Proteomes" id="UP000037977"/>
    </source>
</evidence>
<keyword evidence="7 10" id="KW-0472">Membrane</keyword>
<dbReference type="InterPro" id="IPR028055">
    <property type="entry name" value="YidC/Oxa/ALB_C"/>
</dbReference>
<keyword evidence="6 10" id="KW-1133">Transmembrane helix</keyword>
<evidence type="ECO:0000256" key="2">
    <source>
        <dbReference type="ARBA" id="ARBA00022448"/>
    </source>
</evidence>
<dbReference type="GO" id="GO:0051205">
    <property type="term" value="P:protein insertion into membrane"/>
    <property type="evidence" value="ECO:0007669"/>
    <property type="project" value="TreeGrafter"/>
</dbReference>
<dbReference type="GO" id="GO:0005886">
    <property type="term" value="C:plasma membrane"/>
    <property type="evidence" value="ECO:0007669"/>
    <property type="project" value="UniProtKB-SubCell"/>
</dbReference>
<proteinExistence type="inferred from homology"/>
<keyword evidence="2" id="KW-0813">Transport</keyword>
<evidence type="ECO:0000256" key="6">
    <source>
        <dbReference type="ARBA" id="ARBA00022989"/>
    </source>
</evidence>
<dbReference type="GO" id="GO:0032977">
    <property type="term" value="F:membrane insertase activity"/>
    <property type="evidence" value="ECO:0007669"/>
    <property type="project" value="InterPro"/>
</dbReference>
<dbReference type="PANTHER" id="PTHR12428:SF65">
    <property type="entry name" value="CYTOCHROME C OXIDASE ASSEMBLY PROTEIN COX18, MITOCHONDRIAL"/>
    <property type="match status" value="1"/>
</dbReference>
<keyword evidence="13" id="KW-1185">Reference proteome</keyword>
<evidence type="ECO:0000313" key="12">
    <source>
        <dbReference type="EMBL" id="KOY83145.1"/>
    </source>
</evidence>
<dbReference type="OrthoDB" id="9780552at2"/>
<name>A0A0N0CWH9_9BACI</name>
<protein>
    <recommendedName>
        <fullName evidence="11">Membrane insertase YidC/Oxa/ALB C-terminal domain-containing protein</fullName>
    </recommendedName>
</protein>
<gene>
    <name evidence="12" type="ORF">ADM90_07585</name>
</gene>
<reference evidence="12 13" key="1">
    <citation type="submission" date="2015-07" db="EMBL/GenBank/DDBJ databases">
        <title>Genome sequencing project for genomic taxonomy and phylogenomics of Bacillus-like bacteria.</title>
        <authorList>
            <person name="Liu B."/>
            <person name="Wang J."/>
            <person name="Zhu Y."/>
            <person name="Liu G."/>
            <person name="Chen Q."/>
            <person name="Chen Z."/>
            <person name="Che J."/>
            <person name="Ge C."/>
            <person name="Shi H."/>
            <person name="Pan Z."/>
            <person name="Liu X."/>
        </authorList>
    </citation>
    <scope>NUCLEOTIDE SEQUENCE [LARGE SCALE GENOMIC DNA]</scope>
    <source>
        <strain evidence="12 13">DSM 54</strain>
    </source>
</reference>
<sequence>MLEQLTQPLTNLLEVFFHFTGSYILAIVLLTVLIRLILMYPNFKSYKSQQVVTQTTQGNKEQLAALQSKLNQATTDEERKAYQLQISQIMMENFSGMKTGCLTALIQIPILTGLYLTISKNNAIMHESLLWFNLGSTDIFMAIIAGLAMMVHMYLSFKLAENSQPQMAMMMWIMPVMIVFSSLFMPSAISFYWTVSSIWMIVQTIVFHQYKPKLTS</sequence>
<organism evidence="12 13">
    <name type="scientific">Lysinibacillus macroides</name>
    <dbReference type="NCBI Taxonomy" id="33935"/>
    <lineage>
        <taxon>Bacteria</taxon>
        <taxon>Bacillati</taxon>
        <taxon>Bacillota</taxon>
        <taxon>Bacilli</taxon>
        <taxon>Bacillales</taxon>
        <taxon>Bacillaceae</taxon>
        <taxon>Lysinibacillus</taxon>
    </lineage>
</organism>
<dbReference type="Pfam" id="PF02096">
    <property type="entry name" value="60KD_IMP"/>
    <property type="match status" value="1"/>
</dbReference>
<comment type="similarity">
    <text evidence="9">Belongs to the OXA1/ALB3/YidC family.</text>
</comment>
<evidence type="ECO:0000256" key="4">
    <source>
        <dbReference type="ARBA" id="ARBA00022692"/>
    </source>
</evidence>
<dbReference type="Proteomes" id="UP000037977">
    <property type="component" value="Unassembled WGS sequence"/>
</dbReference>
<dbReference type="PATRIC" id="fig|33935.3.peg.967"/>
<dbReference type="GO" id="GO:0015031">
    <property type="term" value="P:protein transport"/>
    <property type="evidence" value="ECO:0007669"/>
    <property type="project" value="UniProtKB-KW"/>
</dbReference>
<comment type="subcellular location">
    <subcellularLocation>
        <location evidence="1">Cell membrane</location>
        <topology evidence="1">Multi-pass membrane protein</topology>
    </subcellularLocation>
    <subcellularLocation>
        <location evidence="9">Membrane</location>
        <topology evidence="9">Multi-pass membrane protein</topology>
    </subcellularLocation>
</comment>
<evidence type="ECO:0000256" key="1">
    <source>
        <dbReference type="ARBA" id="ARBA00004651"/>
    </source>
</evidence>
<dbReference type="RefSeq" id="WP_053994387.1">
    <property type="nucleotide sequence ID" value="NZ_CP065643.1"/>
</dbReference>
<feature type="transmembrane region" description="Helical" evidence="10">
    <location>
        <begin position="167"/>
        <end position="185"/>
    </location>
</feature>
<accession>A0A0N0CWH9</accession>
<keyword evidence="5" id="KW-0653">Protein transport</keyword>
<dbReference type="PANTHER" id="PTHR12428">
    <property type="entry name" value="OXA1"/>
    <property type="match status" value="1"/>
</dbReference>
<dbReference type="CDD" id="cd20070">
    <property type="entry name" value="5TM_YidC_Alb3"/>
    <property type="match status" value="1"/>
</dbReference>
<dbReference type="STRING" id="33935.ADM90_07585"/>
<feature type="domain" description="Membrane insertase YidC/Oxa/ALB C-terminal" evidence="11">
    <location>
        <begin position="23"/>
        <end position="208"/>
    </location>
</feature>
<keyword evidence="8" id="KW-0143">Chaperone</keyword>
<evidence type="ECO:0000256" key="9">
    <source>
        <dbReference type="RuleBase" id="RU003945"/>
    </source>
</evidence>
<evidence type="ECO:0000259" key="11">
    <source>
        <dbReference type="Pfam" id="PF02096"/>
    </source>
</evidence>
<feature type="transmembrane region" description="Helical" evidence="10">
    <location>
        <begin position="15"/>
        <end position="38"/>
    </location>
</feature>
<dbReference type="AlphaFoldDB" id="A0A0N0CWH9"/>
<dbReference type="NCBIfam" id="TIGR03592">
    <property type="entry name" value="yidC_oxa1_cterm"/>
    <property type="match status" value="1"/>
</dbReference>